<evidence type="ECO:0000313" key="3">
    <source>
        <dbReference type="Proteomes" id="UP001476798"/>
    </source>
</evidence>
<gene>
    <name evidence="2" type="ORF">GOODEAATRI_001549</name>
</gene>
<reference evidence="2 3" key="1">
    <citation type="submission" date="2021-06" db="EMBL/GenBank/DDBJ databases">
        <authorList>
            <person name="Palmer J.M."/>
        </authorList>
    </citation>
    <scope>NUCLEOTIDE SEQUENCE [LARGE SCALE GENOMIC DNA]</scope>
    <source>
        <strain evidence="2 3">GA_2019</strain>
        <tissue evidence="2">Muscle</tissue>
    </source>
</reference>
<comment type="caution">
    <text evidence="2">The sequence shown here is derived from an EMBL/GenBank/DDBJ whole genome shotgun (WGS) entry which is preliminary data.</text>
</comment>
<accession>A0ABV0MNE9</accession>
<evidence type="ECO:0000313" key="2">
    <source>
        <dbReference type="EMBL" id="MEQ2160641.1"/>
    </source>
</evidence>
<proteinExistence type="predicted"/>
<protein>
    <submittedName>
        <fullName evidence="2">Uncharacterized protein</fullName>
    </submittedName>
</protein>
<keyword evidence="3" id="KW-1185">Reference proteome</keyword>
<dbReference type="EMBL" id="JAHRIO010010045">
    <property type="protein sequence ID" value="MEQ2160641.1"/>
    <property type="molecule type" value="Genomic_DNA"/>
</dbReference>
<sequence>MRGGKQRCRCRSVERRVLHILPYNSCLQLVCLCAPIAVCSATSESIRSDVGQRMHAEVRAHAVGSRRKQKVEAGNTSEREGEGREKTATLFSCSPSLPSGQPPVLFSGVQCHS</sequence>
<organism evidence="2 3">
    <name type="scientific">Goodea atripinnis</name>
    <dbReference type="NCBI Taxonomy" id="208336"/>
    <lineage>
        <taxon>Eukaryota</taxon>
        <taxon>Metazoa</taxon>
        <taxon>Chordata</taxon>
        <taxon>Craniata</taxon>
        <taxon>Vertebrata</taxon>
        <taxon>Euteleostomi</taxon>
        <taxon>Actinopterygii</taxon>
        <taxon>Neopterygii</taxon>
        <taxon>Teleostei</taxon>
        <taxon>Neoteleostei</taxon>
        <taxon>Acanthomorphata</taxon>
        <taxon>Ovalentaria</taxon>
        <taxon>Atherinomorphae</taxon>
        <taxon>Cyprinodontiformes</taxon>
        <taxon>Goodeidae</taxon>
        <taxon>Goodea</taxon>
    </lineage>
</organism>
<feature type="region of interest" description="Disordered" evidence="1">
    <location>
        <begin position="59"/>
        <end position="87"/>
    </location>
</feature>
<name>A0ABV0MNE9_9TELE</name>
<dbReference type="Proteomes" id="UP001476798">
    <property type="component" value="Unassembled WGS sequence"/>
</dbReference>
<evidence type="ECO:0000256" key="1">
    <source>
        <dbReference type="SAM" id="MobiDB-lite"/>
    </source>
</evidence>
<feature type="compositionally biased region" description="Basic and acidic residues" evidence="1">
    <location>
        <begin position="77"/>
        <end position="87"/>
    </location>
</feature>